<evidence type="ECO:0000256" key="1">
    <source>
        <dbReference type="SAM" id="Phobius"/>
    </source>
</evidence>
<organism evidence="2 3">
    <name type="scientific">Trichinella pseudospiralis</name>
    <name type="common">Parasitic roundworm</name>
    <dbReference type="NCBI Taxonomy" id="6337"/>
    <lineage>
        <taxon>Eukaryota</taxon>
        <taxon>Metazoa</taxon>
        <taxon>Ecdysozoa</taxon>
        <taxon>Nematoda</taxon>
        <taxon>Enoplea</taxon>
        <taxon>Dorylaimia</taxon>
        <taxon>Trichinellida</taxon>
        <taxon>Trichinellidae</taxon>
        <taxon>Trichinella</taxon>
    </lineage>
</organism>
<dbReference type="OrthoDB" id="5918732at2759"/>
<evidence type="ECO:0000313" key="3">
    <source>
        <dbReference type="Proteomes" id="UP000054995"/>
    </source>
</evidence>
<name>A0A0V1FXD8_TRIPS</name>
<accession>A0A0V1FXD8</accession>
<keyword evidence="3" id="KW-1185">Reference proteome</keyword>
<dbReference type="EMBL" id="JYDT01000019">
    <property type="protein sequence ID" value="KRY90672.1"/>
    <property type="molecule type" value="Genomic_DNA"/>
</dbReference>
<evidence type="ECO:0000313" key="2">
    <source>
        <dbReference type="EMBL" id="KRY90672.1"/>
    </source>
</evidence>
<protein>
    <submittedName>
        <fullName evidence="2">Uncharacterized protein</fullName>
    </submittedName>
</protein>
<keyword evidence="1" id="KW-0472">Membrane</keyword>
<keyword evidence="1" id="KW-0812">Transmembrane</keyword>
<dbReference type="Proteomes" id="UP000054995">
    <property type="component" value="Unassembled WGS sequence"/>
</dbReference>
<feature type="transmembrane region" description="Helical" evidence="1">
    <location>
        <begin position="45"/>
        <end position="66"/>
    </location>
</feature>
<sequence>MIYKERISIKLFIFNIVVCWLYGLTHTMLPLQDLETLHVPTVDEVLMVLFWLSVMAVCLLMVRFLWRHWEIARRQVELIQLVDEETFKMQQLERILQYQQLVDNEDFIGNPYIFYNPDSNVFTLELEFNNPTEEKCRILCWTVYRALDSIKHAYNSQQLY</sequence>
<dbReference type="AlphaFoldDB" id="A0A0V1FXD8"/>
<reference evidence="2 3" key="1">
    <citation type="submission" date="2015-01" db="EMBL/GenBank/DDBJ databases">
        <title>Evolution of Trichinella species and genotypes.</title>
        <authorList>
            <person name="Korhonen P.K."/>
            <person name="Edoardo P."/>
            <person name="Giuseppe L.R."/>
            <person name="Gasser R.B."/>
        </authorList>
    </citation>
    <scope>NUCLEOTIDE SEQUENCE [LARGE SCALE GENOMIC DNA]</scope>
    <source>
        <strain evidence="2">ISS470</strain>
    </source>
</reference>
<proteinExistence type="predicted"/>
<feature type="transmembrane region" description="Helical" evidence="1">
    <location>
        <begin position="7"/>
        <end position="25"/>
    </location>
</feature>
<comment type="caution">
    <text evidence="2">The sequence shown here is derived from an EMBL/GenBank/DDBJ whole genome shotgun (WGS) entry which is preliminary data.</text>
</comment>
<gene>
    <name evidence="2" type="ORF">T4D_14297</name>
</gene>
<keyword evidence="1" id="KW-1133">Transmembrane helix</keyword>